<dbReference type="RefSeq" id="WP_191147266.1">
    <property type="nucleotide sequence ID" value="NZ_CP061274.1"/>
</dbReference>
<proteinExistence type="predicted"/>
<dbReference type="CDD" id="cd05403">
    <property type="entry name" value="NT_KNTase_like"/>
    <property type="match status" value="1"/>
</dbReference>
<keyword evidence="3" id="KW-1185">Reference proteome</keyword>
<reference evidence="2 3" key="1">
    <citation type="submission" date="2020-08" db="EMBL/GenBank/DDBJ databases">
        <title>Description of Clavibacter zhangzhiyonge sp. nov., a phytopathogenic actinobacterium isolated from barley seeds, causing leaf brown spot and decline.</title>
        <authorList>
            <person name="Tian Q."/>
            <person name="Chuan J."/>
            <person name="Zhao W."/>
            <person name="Li X."/>
        </authorList>
    </citation>
    <scope>NUCLEOTIDE SEQUENCE [LARGE SCALE GENOMIC DNA]</scope>
    <source>
        <strain evidence="2 3">DM1</strain>
    </source>
</reference>
<dbReference type="Proteomes" id="UP000516660">
    <property type="component" value="Chromosome"/>
</dbReference>
<feature type="domain" description="Polymerase nucleotidyl transferase" evidence="1">
    <location>
        <begin position="31"/>
        <end position="66"/>
    </location>
</feature>
<dbReference type="KEGG" id="czh:H9X71_11785"/>
<dbReference type="EMBL" id="CP061274">
    <property type="protein sequence ID" value="QOD43269.1"/>
    <property type="molecule type" value="Genomic_DNA"/>
</dbReference>
<dbReference type="InterPro" id="IPR002934">
    <property type="entry name" value="Polymerase_NTP_transf_dom"/>
</dbReference>
<sequence length="270" mass="28751">MSSGADAAGPVLGLDDDAFLEHVADALAAVPGVRGVALGGSRAQGVSRPDSDWDVAVYYRGSFDPDDLRALGWPGALSARRGWGRIFDGGGALHVDGRAVDIHYRDLDVIEVVHEEALAGRFTIERLLFHQAGLPSTILLAELGLNRALRGEVPRWEYPPALRASAPGIWWEHAALTLHYAREGHARRGRVAQCAGLLSEAACMTAHAMLAQRGEWATNEKRLLTRAGLRGIDAIIAGLGVEPAELLRGADAVQALLVDAVRREGIAVAS</sequence>
<dbReference type="Pfam" id="PF01909">
    <property type="entry name" value="NTP_transf_2"/>
    <property type="match status" value="1"/>
</dbReference>
<gene>
    <name evidence="2" type="ORF">H9X71_11785</name>
</gene>
<evidence type="ECO:0000259" key="1">
    <source>
        <dbReference type="Pfam" id="PF01909"/>
    </source>
</evidence>
<evidence type="ECO:0000313" key="3">
    <source>
        <dbReference type="Proteomes" id="UP000516660"/>
    </source>
</evidence>
<protein>
    <submittedName>
        <fullName evidence="2">Nucleotidyltransferase domain-containing protein</fullName>
    </submittedName>
</protein>
<accession>A0A7L7Z0P1</accession>
<dbReference type="Gene3D" id="3.30.460.10">
    <property type="entry name" value="Beta Polymerase, domain 2"/>
    <property type="match status" value="1"/>
</dbReference>
<evidence type="ECO:0000313" key="2">
    <source>
        <dbReference type="EMBL" id="QOD43269.1"/>
    </source>
</evidence>
<dbReference type="InterPro" id="IPR043519">
    <property type="entry name" value="NT_sf"/>
</dbReference>
<organism evidence="2 3">
    <name type="scientific">Clavibacter zhangzhiyongii</name>
    <dbReference type="NCBI Taxonomy" id="2768071"/>
    <lineage>
        <taxon>Bacteria</taxon>
        <taxon>Bacillati</taxon>
        <taxon>Actinomycetota</taxon>
        <taxon>Actinomycetes</taxon>
        <taxon>Micrococcales</taxon>
        <taxon>Microbacteriaceae</taxon>
        <taxon>Clavibacter</taxon>
    </lineage>
</organism>
<name>A0A7L7Z0P1_9MICO</name>
<dbReference type="SUPFAM" id="SSF81301">
    <property type="entry name" value="Nucleotidyltransferase"/>
    <property type="match status" value="1"/>
</dbReference>
<dbReference type="GO" id="GO:0016779">
    <property type="term" value="F:nucleotidyltransferase activity"/>
    <property type="evidence" value="ECO:0007669"/>
    <property type="project" value="InterPro"/>
</dbReference>
<dbReference type="AlphaFoldDB" id="A0A7L7Z0P1"/>
<keyword evidence="2" id="KW-0808">Transferase</keyword>